<name>A0AAD7S7S8_9TELE</name>
<keyword evidence="2" id="KW-1185">Reference proteome</keyword>
<evidence type="ECO:0000313" key="2">
    <source>
        <dbReference type="Proteomes" id="UP001221898"/>
    </source>
</evidence>
<protein>
    <submittedName>
        <fullName evidence="1">Uncharacterized protein</fullName>
    </submittedName>
</protein>
<dbReference type="EMBL" id="JAINUG010000097">
    <property type="protein sequence ID" value="KAJ8397550.1"/>
    <property type="molecule type" value="Genomic_DNA"/>
</dbReference>
<organism evidence="1 2">
    <name type="scientific">Aldrovandia affinis</name>
    <dbReference type="NCBI Taxonomy" id="143900"/>
    <lineage>
        <taxon>Eukaryota</taxon>
        <taxon>Metazoa</taxon>
        <taxon>Chordata</taxon>
        <taxon>Craniata</taxon>
        <taxon>Vertebrata</taxon>
        <taxon>Euteleostomi</taxon>
        <taxon>Actinopterygii</taxon>
        <taxon>Neopterygii</taxon>
        <taxon>Teleostei</taxon>
        <taxon>Notacanthiformes</taxon>
        <taxon>Halosauridae</taxon>
        <taxon>Aldrovandia</taxon>
    </lineage>
</organism>
<gene>
    <name evidence="1" type="ORF">AAFF_G00438260</name>
</gene>
<dbReference type="Proteomes" id="UP001221898">
    <property type="component" value="Unassembled WGS sequence"/>
</dbReference>
<comment type="caution">
    <text evidence="1">The sequence shown here is derived from an EMBL/GenBank/DDBJ whole genome shotgun (WGS) entry which is preliminary data.</text>
</comment>
<accession>A0AAD7S7S8</accession>
<proteinExistence type="predicted"/>
<reference evidence="1" key="1">
    <citation type="journal article" date="2023" name="Science">
        <title>Genome structures resolve the early diversification of teleost fishes.</title>
        <authorList>
            <person name="Parey E."/>
            <person name="Louis A."/>
            <person name="Montfort J."/>
            <person name="Bouchez O."/>
            <person name="Roques C."/>
            <person name="Iampietro C."/>
            <person name="Lluch J."/>
            <person name="Castinel A."/>
            <person name="Donnadieu C."/>
            <person name="Desvignes T."/>
            <person name="Floi Bucao C."/>
            <person name="Jouanno E."/>
            <person name="Wen M."/>
            <person name="Mejri S."/>
            <person name="Dirks R."/>
            <person name="Jansen H."/>
            <person name="Henkel C."/>
            <person name="Chen W.J."/>
            <person name="Zahm M."/>
            <person name="Cabau C."/>
            <person name="Klopp C."/>
            <person name="Thompson A.W."/>
            <person name="Robinson-Rechavi M."/>
            <person name="Braasch I."/>
            <person name="Lecointre G."/>
            <person name="Bobe J."/>
            <person name="Postlethwait J.H."/>
            <person name="Berthelot C."/>
            <person name="Roest Crollius H."/>
            <person name="Guiguen Y."/>
        </authorList>
    </citation>
    <scope>NUCLEOTIDE SEQUENCE</scope>
    <source>
        <strain evidence="1">NC1722</strain>
    </source>
</reference>
<sequence length="97" mass="10215">MTALGIEPEDVVQGRMLEASLASFLTGAEQLGQGGGMLLCFPPDKEIIGKMPRCPPGPACTTNNLLKGTFTALALQAQLLNADSLLQRFQATLIMPA</sequence>
<evidence type="ECO:0000313" key="1">
    <source>
        <dbReference type="EMBL" id="KAJ8397550.1"/>
    </source>
</evidence>
<dbReference type="AlphaFoldDB" id="A0AAD7S7S8"/>